<dbReference type="Gene3D" id="1.20.1250.10">
    <property type="match status" value="1"/>
</dbReference>
<evidence type="ECO:0000256" key="6">
    <source>
        <dbReference type="ARBA" id="ARBA00022729"/>
    </source>
</evidence>
<evidence type="ECO:0000256" key="9">
    <source>
        <dbReference type="RuleBase" id="RU000436"/>
    </source>
</evidence>
<reference evidence="11" key="3">
    <citation type="submission" date="2025-08" db="UniProtKB">
        <authorList>
            <consortium name="Ensembl"/>
        </authorList>
    </citation>
    <scope>IDENTIFICATION</scope>
</reference>
<organism evidence="11 12">
    <name type="scientific">Pelodiscus sinensis</name>
    <name type="common">Chinese softshell turtle</name>
    <name type="synonym">Trionyx sinensis</name>
    <dbReference type="NCBI Taxonomy" id="13735"/>
    <lineage>
        <taxon>Eukaryota</taxon>
        <taxon>Metazoa</taxon>
        <taxon>Chordata</taxon>
        <taxon>Craniata</taxon>
        <taxon>Vertebrata</taxon>
        <taxon>Euteleostomi</taxon>
        <taxon>Archelosauria</taxon>
        <taxon>Testudinata</taxon>
        <taxon>Testudines</taxon>
        <taxon>Cryptodira</taxon>
        <taxon>Trionychia</taxon>
        <taxon>Trionychidae</taxon>
        <taxon>Pelodiscus</taxon>
    </lineage>
</organism>
<dbReference type="AlphaFoldDB" id="K7GJW7"/>
<dbReference type="GO" id="GO:0006955">
    <property type="term" value="P:immune response"/>
    <property type="evidence" value="ECO:0007669"/>
    <property type="project" value="UniProtKB-ARBA"/>
</dbReference>
<dbReference type="STRING" id="13735.ENSPSIP00000020578"/>
<evidence type="ECO:0000256" key="3">
    <source>
        <dbReference type="ARBA" id="ARBA00011033"/>
    </source>
</evidence>
<comment type="subcellular location">
    <subcellularLocation>
        <location evidence="2">Secreted</location>
    </subcellularLocation>
</comment>
<dbReference type="PANTHER" id="PTHR11691">
    <property type="entry name" value="TYPE I INTERFERON"/>
    <property type="match status" value="1"/>
</dbReference>
<accession>K7GJW7</accession>
<proteinExistence type="inferred from homology"/>
<dbReference type="SMART" id="SM00076">
    <property type="entry name" value="IFabd"/>
    <property type="match status" value="1"/>
</dbReference>
<dbReference type="eggNOG" id="ENOG502SQGR">
    <property type="taxonomic scope" value="Eukaryota"/>
</dbReference>
<protein>
    <submittedName>
        <fullName evidence="11">Interferon epsilon-like</fullName>
    </submittedName>
</protein>
<dbReference type="EMBL" id="AGCU01132976">
    <property type="status" value="NOT_ANNOTATED_CDS"/>
    <property type="molecule type" value="Genomic_DNA"/>
</dbReference>
<evidence type="ECO:0000256" key="5">
    <source>
        <dbReference type="ARBA" id="ARBA00022525"/>
    </source>
</evidence>
<reference evidence="12" key="1">
    <citation type="submission" date="2011-10" db="EMBL/GenBank/DDBJ databases">
        <authorList>
            <consortium name="Soft-shell Turtle Genome Consortium"/>
        </authorList>
    </citation>
    <scope>NUCLEOTIDE SEQUENCE [LARGE SCALE GENOMIC DNA]</scope>
    <source>
        <strain evidence="12">Daiwa-1</strain>
    </source>
</reference>
<dbReference type="Ensembl" id="ENSPSIT00000020675.1">
    <property type="protein sequence ID" value="ENSPSIP00000020578.1"/>
    <property type="gene ID" value="ENSPSIG00000018212.1"/>
</dbReference>
<evidence type="ECO:0000256" key="4">
    <source>
        <dbReference type="ARBA" id="ARBA00022514"/>
    </source>
</evidence>
<dbReference type="PRINTS" id="PR00266">
    <property type="entry name" value="INTERFERONAB"/>
</dbReference>
<dbReference type="SUPFAM" id="SSF47266">
    <property type="entry name" value="4-helical cytokines"/>
    <property type="match status" value="1"/>
</dbReference>
<comment type="similarity">
    <text evidence="3 9">Belongs to the alpha/beta interferon family.</text>
</comment>
<keyword evidence="6 10" id="KW-0732">Signal</keyword>
<dbReference type="HOGENOM" id="CLU_109427_1_0_1"/>
<dbReference type="GeneTree" id="ENSGT01000000214430"/>
<dbReference type="GO" id="GO:0005615">
    <property type="term" value="C:extracellular space"/>
    <property type="evidence" value="ECO:0007669"/>
    <property type="project" value="UniProtKB-KW"/>
</dbReference>
<keyword evidence="7 9" id="KW-0051">Antiviral defense</keyword>
<dbReference type="InterPro" id="IPR009079">
    <property type="entry name" value="4_helix_cytokine-like_core"/>
</dbReference>
<name>K7GJW7_PELSI</name>
<dbReference type="OMA" id="QQCLPHR"/>
<evidence type="ECO:0000256" key="8">
    <source>
        <dbReference type="ARBA" id="ARBA00023157"/>
    </source>
</evidence>
<keyword evidence="12" id="KW-1185">Reference proteome</keyword>
<dbReference type="PANTHER" id="PTHR11691:SF73">
    <property type="entry name" value="INTERFERON BETA"/>
    <property type="match status" value="1"/>
</dbReference>
<dbReference type="Proteomes" id="UP000007267">
    <property type="component" value="Unassembled WGS sequence"/>
</dbReference>
<feature type="chain" id="PRO_5003906641" evidence="10">
    <location>
        <begin position="25"/>
        <end position="196"/>
    </location>
</feature>
<keyword evidence="8" id="KW-1015">Disulfide bond</keyword>
<comment type="function">
    <text evidence="1">Has antiviral activities.</text>
</comment>
<dbReference type="Pfam" id="PF00143">
    <property type="entry name" value="Interferon"/>
    <property type="match status" value="1"/>
</dbReference>
<sequence length="196" mass="23375">MSILSFLHICLVLHISTKISFVDCNMFLFQQNKVNQDSLKLLEKMGGQFPVQCLNEKSNFISLQNLFSSTEFQKENAMMVIQEILQQSFTIFRKIQIQTDWDRSSIAAFQNGLYQQIELLKTWFDGEKKMETTYPQNEDLTRLKVKKYFHVIDTFLEKRQYSRCACEIIREEMRRCFLFIDQLTKRLKKGKQKIEP</sequence>
<dbReference type="GO" id="GO:0005126">
    <property type="term" value="F:cytokine receptor binding"/>
    <property type="evidence" value="ECO:0007669"/>
    <property type="project" value="InterPro"/>
</dbReference>
<reference evidence="11" key="4">
    <citation type="submission" date="2025-09" db="UniProtKB">
        <authorList>
            <consortium name="Ensembl"/>
        </authorList>
    </citation>
    <scope>IDENTIFICATION</scope>
</reference>
<keyword evidence="4 9" id="KW-0202">Cytokine</keyword>
<feature type="signal peptide" evidence="10">
    <location>
        <begin position="1"/>
        <end position="24"/>
    </location>
</feature>
<dbReference type="GO" id="GO:0051607">
    <property type="term" value="P:defense response to virus"/>
    <property type="evidence" value="ECO:0007669"/>
    <property type="project" value="UniProtKB-KW"/>
</dbReference>
<evidence type="ECO:0000256" key="1">
    <source>
        <dbReference type="ARBA" id="ARBA00002718"/>
    </source>
</evidence>
<reference evidence="12" key="2">
    <citation type="journal article" date="2013" name="Nat. Genet.">
        <title>The draft genomes of soft-shell turtle and green sea turtle yield insights into the development and evolution of the turtle-specific body plan.</title>
        <authorList>
            <person name="Wang Z."/>
            <person name="Pascual-Anaya J."/>
            <person name="Zadissa A."/>
            <person name="Li W."/>
            <person name="Niimura Y."/>
            <person name="Huang Z."/>
            <person name="Li C."/>
            <person name="White S."/>
            <person name="Xiong Z."/>
            <person name="Fang D."/>
            <person name="Wang B."/>
            <person name="Ming Y."/>
            <person name="Chen Y."/>
            <person name="Zheng Y."/>
            <person name="Kuraku S."/>
            <person name="Pignatelli M."/>
            <person name="Herrero J."/>
            <person name="Beal K."/>
            <person name="Nozawa M."/>
            <person name="Li Q."/>
            <person name="Wang J."/>
            <person name="Zhang H."/>
            <person name="Yu L."/>
            <person name="Shigenobu S."/>
            <person name="Wang J."/>
            <person name="Liu J."/>
            <person name="Flicek P."/>
            <person name="Searle S."/>
            <person name="Wang J."/>
            <person name="Kuratani S."/>
            <person name="Yin Y."/>
            <person name="Aken B."/>
            <person name="Zhang G."/>
            <person name="Irie N."/>
        </authorList>
    </citation>
    <scope>NUCLEOTIDE SEQUENCE [LARGE SCALE GENOMIC DNA]</scope>
    <source>
        <strain evidence="12">Daiwa-1</strain>
    </source>
</reference>
<dbReference type="GO" id="GO:0005125">
    <property type="term" value="F:cytokine activity"/>
    <property type="evidence" value="ECO:0007669"/>
    <property type="project" value="UniProtKB-KW"/>
</dbReference>
<evidence type="ECO:0000313" key="12">
    <source>
        <dbReference type="Proteomes" id="UP000007267"/>
    </source>
</evidence>
<keyword evidence="5" id="KW-0964">Secreted</keyword>
<evidence type="ECO:0000256" key="7">
    <source>
        <dbReference type="ARBA" id="ARBA00023118"/>
    </source>
</evidence>
<dbReference type="InterPro" id="IPR000471">
    <property type="entry name" value="Interferon_alpha/beta/delta"/>
</dbReference>
<evidence type="ECO:0000256" key="2">
    <source>
        <dbReference type="ARBA" id="ARBA00004613"/>
    </source>
</evidence>
<evidence type="ECO:0000256" key="10">
    <source>
        <dbReference type="SAM" id="SignalP"/>
    </source>
</evidence>
<evidence type="ECO:0000313" key="11">
    <source>
        <dbReference type="Ensembl" id="ENSPSIP00000020578.1"/>
    </source>
</evidence>